<keyword evidence="2" id="KW-1185">Reference proteome</keyword>
<organism evidence="1 2">
    <name type="scientific">Luteococcus peritonei</name>
    <dbReference type="NCBI Taxonomy" id="88874"/>
    <lineage>
        <taxon>Bacteria</taxon>
        <taxon>Bacillati</taxon>
        <taxon>Actinomycetota</taxon>
        <taxon>Actinomycetes</taxon>
        <taxon>Propionibacteriales</taxon>
        <taxon>Propionibacteriaceae</taxon>
        <taxon>Luteococcus</taxon>
    </lineage>
</organism>
<protein>
    <recommendedName>
        <fullName evidence="3">FAD-dependent oxidoreductase</fullName>
    </recommendedName>
</protein>
<accession>A0ABW4RU19</accession>
<dbReference type="EMBL" id="JBHUFZ010000006">
    <property type="protein sequence ID" value="MFD1889103.1"/>
    <property type="molecule type" value="Genomic_DNA"/>
</dbReference>
<evidence type="ECO:0008006" key="3">
    <source>
        <dbReference type="Google" id="ProtNLM"/>
    </source>
</evidence>
<dbReference type="RefSeq" id="WP_343872124.1">
    <property type="nucleotide sequence ID" value="NZ_BAAAIX010000005.1"/>
</dbReference>
<dbReference type="SUPFAM" id="SSF51905">
    <property type="entry name" value="FAD/NAD(P)-binding domain"/>
    <property type="match status" value="1"/>
</dbReference>
<evidence type="ECO:0000313" key="2">
    <source>
        <dbReference type="Proteomes" id="UP001597326"/>
    </source>
</evidence>
<comment type="caution">
    <text evidence="1">The sequence shown here is derived from an EMBL/GenBank/DDBJ whole genome shotgun (WGS) entry which is preliminary data.</text>
</comment>
<gene>
    <name evidence="1" type="ORF">ACFSCS_02750</name>
</gene>
<proteinExistence type="predicted"/>
<dbReference type="Gene3D" id="3.50.50.60">
    <property type="entry name" value="FAD/NAD(P)-binding domain"/>
    <property type="match status" value="1"/>
</dbReference>
<dbReference type="InterPro" id="IPR036188">
    <property type="entry name" value="FAD/NAD-bd_sf"/>
</dbReference>
<dbReference type="Proteomes" id="UP001597326">
    <property type="component" value="Unassembled WGS sequence"/>
</dbReference>
<name>A0ABW4RU19_9ACTN</name>
<sequence>MDIVIIGGVAAGMSAAARLRRLDEQASMTVVAKSGHISSARQLRSALLRGWCEHRP</sequence>
<reference evidence="2" key="1">
    <citation type="journal article" date="2019" name="Int. J. Syst. Evol. Microbiol.">
        <title>The Global Catalogue of Microorganisms (GCM) 10K type strain sequencing project: providing services to taxonomists for standard genome sequencing and annotation.</title>
        <authorList>
            <consortium name="The Broad Institute Genomics Platform"/>
            <consortium name="The Broad Institute Genome Sequencing Center for Infectious Disease"/>
            <person name="Wu L."/>
            <person name="Ma J."/>
        </authorList>
    </citation>
    <scope>NUCLEOTIDE SEQUENCE [LARGE SCALE GENOMIC DNA]</scope>
    <source>
        <strain evidence="2">CAIM 431</strain>
    </source>
</reference>
<evidence type="ECO:0000313" key="1">
    <source>
        <dbReference type="EMBL" id="MFD1889103.1"/>
    </source>
</evidence>